<dbReference type="SMART" id="SM01260">
    <property type="entry name" value="LANC_like"/>
    <property type="match status" value="1"/>
</dbReference>
<dbReference type="SUPFAM" id="SSF158745">
    <property type="entry name" value="LanC-like"/>
    <property type="match status" value="1"/>
</dbReference>
<dbReference type="PRINTS" id="PR01950">
    <property type="entry name" value="LANCSUPER"/>
</dbReference>
<dbReference type="PRINTS" id="PR01955">
    <property type="entry name" value="LANCFRANKIA"/>
</dbReference>
<dbReference type="RefSeq" id="WP_264728250.1">
    <property type="nucleotide sequence ID" value="NZ_JAPDNR010000001.1"/>
</dbReference>
<accession>A0ABT3IGU0</accession>
<reference evidence="1 2" key="1">
    <citation type="submission" date="2022-10" db="EMBL/GenBank/DDBJ databases">
        <title>Chitinophaga nivalis PC15 sp. nov., isolated from Pyeongchang county, South Korea.</title>
        <authorList>
            <person name="Trinh H.N."/>
        </authorList>
    </citation>
    <scope>NUCLEOTIDE SEQUENCE [LARGE SCALE GENOMIC DNA]</scope>
    <source>
        <strain evidence="1 2">PC14</strain>
    </source>
</reference>
<sequence>MRQLAKRQLEILNELLEGFSCSNDTFLEGKLGQLFYYYHLYTVTAAPGLRQRTEVMLDEVLNNISAVKPGLDGAALSYGGAGLGYAINFMSQRGFLKFEVDNEFDKLDRFLFYSAEHFIEEDNTDLLHGAAGIIHYFTEKANASVVVNEYLDILIEKLCNSAVTEDSGCWFRNAPARTNGRQLINLSLPHGLCGILLVLIKAYERSGHKNLIRNTVEEGIRFILKHKMDIDFSRGEYSFFPVIIDRDADGISAPNMLGWCAGDISMVLLLYRAAKLLRDASLCELADLIGMQTMMRRDVASTLVTSANFYHGAAGIAQCCHALYEESGNITYHESYEYWIDKTIQLLEEEMECDIYNGKENDVLEGVPGIAMVLLSYVSAKELHWSRAFLL</sequence>
<dbReference type="CDD" id="cd04793">
    <property type="entry name" value="LanC"/>
    <property type="match status" value="1"/>
</dbReference>
<protein>
    <submittedName>
        <fullName evidence="1">Lanthionine synthetase C family protein</fullName>
    </submittedName>
</protein>
<dbReference type="InterPro" id="IPR007822">
    <property type="entry name" value="LANC-like"/>
</dbReference>
<comment type="caution">
    <text evidence="1">The sequence shown here is derived from an EMBL/GenBank/DDBJ whole genome shotgun (WGS) entry which is preliminary data.</text>
</comment>
<evidence type="ECO:0000313" key="1">
    <source>
        <dbReference type="EMBL" id="MCW3483185.1"/>
    </source>
</evidence>
<dbReference type="InterPro" id="IPR033889">
    <property type="entry name" value="LanC"/>
</dbReference>
<dbReference type="Proteomes" id="UP001207742">
    <property type="component" value="Unassembled WGS sequence"/>
</dbReference>
<name>A0ABT3IGU0_9BACT</name>
<keyword evidence="2" id="KW-1185">Reference proteome</keyword>
<proteinExistence type="predicted"/>
<organism evidence="1 2">
    <name type="scientific">Chitinophaga nivalis</name>
    <dbReference type="NCBI Taxonomy" id="2991709"/>
    <lineage>
        <taxon>Bacteria</taxon>
        <taxon>Pseudomonadati</taxon>
        <taxon>Bacteroidota</taxon>
        <taxon>Chitinophagia</taxon>
        <taxon>Chitinophagales</taxon>
        <taxon>Chitinophagaceae</taxon>
        <taxon>Chitinophaga</taxon>
    </lineage>
</organism>
<dbReference type="Gene3D" id="1.50.10.20">
    <property type="match status" value="1"/>
</dbReference>
<dbReference type="EMBL" id="JAPDNS010000001">
    <property type="protein sequence ID" value="MCW3483185.1"/>
    <property type="molecule type" value="Genomic_DNA"/>
</dbReference>
<dbReference type="Pfam" id="PF05147">
    <property type="entry name" value="LANC_like"/>
    <property type="match status" value="1"/>
</dbReference>
<evidence type="ECO:0000313" key="2">
    <source>
        <dbReference type="Proteomes" id="UP001207742"/>
    </source>
</evidence>
<gene>
    <name evidence="1" type="ORF">OL497_04735</name>
</gene>